<feature type="transmembrane region" description="Helical" evidence="2">
    <location>
        <begin position="292"/>
        <end position="312"/>
    </location>
</feature>
<reference evidence="4 5" key="1">
    <citation type="submission" date="2017-12" db="EMBL/GenBank/DDBJ databases">
        <title>Sequencing, de novo assembly and annotation of complete genome of a new Thraustochytrid species, strain FCC1311.</title>
        <authorList>
            <person name="Sedici K."/>
            <person name="Godart F."/>
            <person name="Aiese Cigliano R."/>
            <person name="Sanseverino W."/>
            <person name="Barakat M."/>
            <person name="Ortet P."/>
            <person name="Marechal E."/>
            <person name="Cagnac O."/>
            <person name="Amato A."/>
        </authorList>
    </citation>
    <scope>NUCLEOTIDE SEQUENCE [LARGE SCALE GENOMIC DNA]</scope>
</reference>
<evidence type="ECO:0000256" key="2">
    <source>
        <dbReference type="SAM" id="Phobius"/>
    </source>
</evidence>
<dbReference type="InterPro" id="IPR053958">
    <property type="entry name" value="HMGCR/SNAP/NPC1-like_SSD"/>
</dbReference>
<organism evidence="4 5">
    <name type="scientific">Hondaea fermentalgiana</name>
    <dbReference type="NCBI Taxonomy" id="2315210"/>
    <lineage>
        <taxon>Eukaryota</taxon>
        <taxon>Sar</taxon>
        <taxon>Stramenopiles</taxon>
        <taxon>Bigyra</taxon>
        <taxon>Labyrinthulomycetes</taxon>
        <taxon>Thraustochytrida</taxon>
        <taxon>Thraustochytriidae</taxon>
        <taxon>Hondaea</taxon>
    </lineage>
</organism>
<feature type="transmembrane region" description="Helical" evidence="2">
    <location>
        <begin position="252"/>
        <end position="272"/>
    </location>
</feature>
<dbReference type="PROSITE" id="PS50156">
    <property type="entry name" value="SSD"/>
    <property type="match status" value="1"/>
</dbReference>
<name>A0A2R5GJ70_9STRA</name>
<keyword evidence="5" id="KW-1185">Reference proteome</keyword>
<accession>A0A2R5GJ70</accession>
<dbReference type="PANTHER" id="PTHR10796:SF92">
    <property type="entry name" value="PATCHED-RELATED, ISOFORM A"/>
    <property type="match status" value="1"/>
</dbReference>
<dbReference type="OrthoDB" id="6510177at2759"/>
<feature type="transmembrane region" description="Helical" evidence="2">
    <location>
        <begin position="738"/>
        <end position="765"/>
    </location>
</feature>
<sequence>MLNLEYVEATFAKTARPNILIITSKEGSNVLTFDAMSEVLALHEELLAISTPTGNYGLEDLCVKTASNACNFQGPPRFWNFSAASFANSETSDATVQSTSSASSYPNGDVVLHKIDFGKFENVSGLASAQAIRILYPLIPEIDGSEDAPFEWEDQFLEIAQEERVHITVAVSAARSLDEELASSTGQDIHIMAIAYVVMIVFASLTLGRMCGRTNGRALLATSDIFVIIFSAGAGYGLSALIGIPFTSLTQILPFVLVGIGIDNAYVLVAAFDRTEASSNVLDRIHETYQEAGLSITVTTLTDFFAFLFASLTRLPAMQWFGQYAAISIAFIYIAHITVFAALLALDTKRVEAHRRDILPCITVSVAETSDEKNARPATVEDQLSKVFGGVYVTVLLKPFVKVFVIVVFVAMAAIGAWQGTKIENSFDLRLIAPDSSYLQDFYGASEEYFGSLRGYVPIGLYFKDLDYTKAEVQTEMRRLSDELLASHVIESSIGRIDWHFYFCAWAGAHPVWAPTLSPEGFVTGENFTIAVQEFLSVPNYASLQNDLVWEGNEIFASRFWVYQTASHGAETDIDVLQTTRAISSTSSLGDKSFILASVFISYDQYSIITFETITSLSYALLSIVAITILFLGNPILVIICVGTVAMIFACILGSLPLIWDISLNVVSCINMLMAISLVVDFCVHPLVAYGKEEAELSRDEKTKRILAKVGPAVFLSIFTTFLGTMPLGAASSEVFRIFFRCFISIAVFGGLYALVFLPVVLSLIGPSSRRVSETSSQLSA</sequence>
<dbReference type="Proteomes" id="UP000241890">
    <property type="component" value="Unassembled WGS sequence"/>
</dbReference>
<dbReference type="SUPFAM" id="SSF82866">
    <property type="entry name" value="Multidrug efflux transporter AcrB transmembrane domain"/>
    <property type="match status" value="2"/>
</dbReference>
<feature type="transmembrane region" description="Helical" evidence="2">
    <location>
        <begin position="672"/>
        <end position="690"/>
    </location>
</feature>
<keyword evidence="2" id="KW-1133">Transmembrane helix</keyword>
<dbReference type="EMBL" id="BEYU01000065">
    <property type="protein sequence ID" value="GBG29778.1"/>
    <property type="molecule type" value="Genomic_DNA"/>
</dbReference>
<evidence type="ECO:0000256" key="1">
    <source>
        <dbReference type="ARBA" id="ARBA00005585"/>
    </source>
</evidence>
<evidence type="ECO:0000313" key="4">
    <source>
        <dbReference type="EMBL" id="GBG29778.1"/>
    </source>
</evidence>
<dbReference type="PANTHER" id="PTHR10796">
    <property type="entry name" value="PATCHED-RELATED"/>
    <property type="match status" value="1"/>
</dbReference>
<feature type="transmembrane region" description="Helical" evidence="2">
    <location>
        <begin position="614"/>
        <end position="632"/>
    </location>
</feature>
<dbReference type="Pfam" id="PF12349">
    <property type="entry name" value="Sterol-sensing"/>
    <property type="match status" value="1"/>
</dbReference>
<keyword evidence="2" id="KW-0812">Transmembrane</keyword>
<dbReference type="AlphaFoldDB" id="A0A2R5GJ70"/>
<feature type="domain" description="SSD" evidence="3">
    <location>
        <begin position="188"/>
        <end position="346"/>
    </location>
</feature>
<feature type="transmembrane region" description="Helical" evidence="2">
    <location>
        <begin position="189"/>
        <end position="207"/>
    </location>
</feature>
<evidence type="ECO:0000313" key="5">
    <source>
        <dbReference type="Proteomes" id="UP000241890"/>
    </source>
</evidence>
<dbReference type="InterPro" id="IPR051697">
    <property type="entry name" value="Patched_domain-protein"/>
</dbReference>
<dbReference type="InParanoid" id="A0A2R5GJ70"/>
<dbReference type="Gene3D" id="1.20.1640.10">
    <property type="entry name" value="Multidrug efflux transporter AcrB transmembrane domain"/>
    <property type="match status" value="2"/>
</dbReference>
<feature type="transmembrane region" description="Helical" evidence="2">
    <location>
        <begin position="710"/>
        <end position="732"/>
    </location>
</feature>
<comment type="similarity">
    <text evidence="1">Belongs to the patched family.</text>
</comment>
<keyword evidence="2" id="KW-0472">Membrane</keyword>
<dbReference type="GO" id="GO:0016020">
    <property type="term" value="C:membrane"/>
    <property type="evidence" value="ECO:0007669"/>
    <property type="project" value="TreeGrafter"/>
</dbReference>
<feature type="transmembrane region" description="Helical" evidence="2">
    <location>
        <begin position="324"/>
        <end position="346"/>
    </location>
</feature>
<feature type="transmembrane region" description="Helical" evidence="2">
    <location>
        <begin position="637"/>
        <end position="660"/>
    </location>
</feature>
<gene>
    <name evidence="4" type="ORF">FCC1311_080571</name>
</gene>
<proteinExistence type="inferred from homology"/>
<dbReference type="InterPro" id="IPR000731">
    <property type="entry name" value="SSD"/>
</dbReference>
<feature type="transmembrane region" description="Helical" evidence="2">
    <location>
        <begin position="219"/>
        <end position="246"/>
    </location>
</feature>
<comment type="caution">
    <text evidence="4">The sequence shown here is derived from an EMBL/GenBank/DDBJ whole genome shotgun (WGS) entry which is preliminary data.</text>
</comment>
<evidence type="ECO:0000259" key="3">
    <source>
        <dbReference type="PROSITE" id="PS50156"/>
    </source>
</evidence>
<protein>
    <submittedName>
        <fullName evidence="4">Niemann-Pick C1 protein</fullName>
    </submittedName>
</protein>
<feature type="transmembrane region" description="Helical" evidence="2">
    <location>
        <begin position="400"/>
        <end position="418"/>
    </location>
</feature>